<evidence type="ECO:0000313" key="2">
    <source>
        <dbReference type="Proteomes" id="UP000256964"/>
    </source>
</evidence>
<accession>A0A371CK09</accession>
<organism evidence="1 2">
    <name type="scientific">Lentinus brumalis</name>
    <dbReference type="NCBI Taxonomy" id="2498619"/>
    <lineage>
        <taxon>Eukaryota</taxon>
        <taxon>Fungi</taxon>
        <taxon>Dikarya</taxon>
        <taxon>Basidiomycota</taxon>
        <taxon>Agaricomycotina</taxon>
        <taxon>Agaricomycetes</taxon>
        <taxon>Polyporales</taxon>
        <taxon>Polyporaceae</taxon>
        <taxon>Lentinus</taxon>
    </lineage>
</organism>
<dbReference type="Proteomes" id="UP000256964">
    <property type="component" value="Unassembled WGS sequence"/>
</dbReference>
<gene>
    <name evidence="1" type="ORF">OH76DRAFT_1365962</name>
</gene>
<dbReference type="Gene3D" id="3.60.130.30">
    <property type="match status" value="1"/>
</dbReference>
<keyword evidence="2" id="KW-1185">Reference proteome</keyword>
<reference evidence="1 2" key="1">
    <citation type="journal article" date="2018" name="Biotechnol. Biofuels">
        <title>Integrative visual omics of the white-rot fungus Polyporus brumalis exposes the biotechnological potential of its oxidative enzymes for delignifying raw plant biomass.</title>
        <authorList>
            <person name="Miyauchi S."/>
            <person name="Rancon A."/>
            <person name="Drula E."/>
            <person name="Hage H."/>
            <person name="Chaduli D."/>
            <person name="Favel A."/>
            <person name="Grisel S."/>
            <person name="Henrissat B."/>
            <person name="Herpoel-Gimbert I."/>
            <person name="Ruiz-Duenas F.J."/>
            <person name="Chevret D."/>
            <person name="Hainaut M."/>
            <person name="Lin J."/>
            <person name="Wang M."/>
            <person name="Pangilinan J."/>
            <person name="Lipzen A."/>
            <person name="Lesage-Meessen L."/>
            <person name="Navarro D."/>
            <person name="Riley R."/>
            <person name="Grigoriev I.V."/>
            <person name="Zhou S."/>
            <person name="Raouche S."/>
            <person name="Rosso M.N."/>
        </authorList>
    </citation>
    <scope>NUCLEOTIDE SEQUENCE [LARGE SCALE GENOMIC DNA]</scope>
    <source>
        <strain evidence="1 2">BRFM 1820</strain>
    </source>
</reference>
<dbReference type="AlphaFoldDB" id="A0A371CK09"/>
<sequence length="217" mass="24186">MDSAADGRSFGAIHFSYYCRNATKADDTPRDAHPLTLKRADKSRVNYSQLVPYESKELQLHKPEYRNLCNCFQELFEWIEKKLRSFFPGLFQKISILASTLPGNQDVPAYPFSGFVLNINVATRVHRDGKDLLACLVLPIGNFTGGDLVLYEPGLVLPLRLGDLVFFRSPEISHFNLHFCGVRASLVCHTDREGVVWSQTGNGWNGSSAFDDGGVAA</sequence>
<dbReference type="OrthoDB" id="2535938at2759"/>
<evidence type="ECO:0000313" key="1">
    <source>
        <dbReference type="EMBL" id="RDX40619.1"/>
    </source>
</evidence>
<name>A0A371CK09_9APHY</name>
<proteinExistence type="predicted"/>
<dbReference type="EMBL" id="KZ857545">
    <property type="protein sequence ID" value="RDX40619.1"/>
    <property type="molecule type" value="Genomic_DNA"/>
</dbReference>
<protein>
    <submittedName>
        <fullName evidence="1">Uncharacterized protein</fullName>
    </submittedName>
</protein>
<dbReference type="STRING" id="139420.A0A371CK09"/>